<name>A0ABT9FBH8_9GAMM</name>
<protein>
    <recommendedName>
        <fullName evidence="3">Dienelactone hydrolase domain-containing protein</fullName>
    </recommendedName>
</protein>
<sequence>MHHIIVSDIYGKTPALHDFCKTLNTQFTLVEPYSGKEQAIESEELNYKNFIKACGHNVYTAMLHKQFDRLTEPTICIAFSAGASAAWRAQLLTSNPHLKKVVGFYPSQIRNYLDLDASVPCEFIFPYDEVHFDVTAVINELNKKQNVICKPTDYCHGFMNKRSLNYNEQAYQYFCNYLTSNDF</sequence>
<evidence type="ECO:0000313" key="1">
    <source>
        <dbReference type="EMBL" id="MDP2564127.1"/>
    </source>
</evidence>
<evidence type="ECO:0008006" key="3">
    <source>
        <dbReference type="Google" id="ProtNLM"/>
    </source>
</evidence>
<evidence type="ECO:0000313" key="2">
    <source>
        <dbReference type="Proteomes" id="UP001177212"/>
    </source>
</evidence>
<keyword evidence="2" id="KW-1185">Reference proteome</keyword>
<comment type="caution">
    <text evidence="1">The sequence shown here is derived from an EMBL/GenBank/DDBJ whole genome shotgun (WGS) entry which is preliminary data.</text>
</comment>
<dbReference type="RefSeq" id="WP_305399105.1">
    <property type="nucleotide sequence ID" value="NZ_JAUYVT010000003.1"/>
</dbReference>
<dbReference type="EMBL" id="JAUYVT010000003">
    <property type="protein sequence ID" value="MDP2564127.1"/>
    <property type="molecule type" value="Genomic_DNA"/>
</dbReference>
<reference evidence="1" key="1">
    <citation type="submission" date="2023-07" db="EMBL/GenBank/DDBJ databases">
        <title>Genome content predicts the carbon catabolic preferences of heterotrophic bacteria.</title>
        <authorList>
            <person name="Gralka M."/>
        </authorList>
    </citation>
    <scope>NUCLEOTIDE SEQUENCE</scope>
    <source>
        <strain evidence="1">4G09</strain>
    </source>
</reference>
<accession>A0ABT9FBH8</accession>
<proteinExistence type="predicted"/>
<organism evidence="1 2">
    <name type="scientific">Pseudoalteromonas marina</name>
    <dbReference type="NCBI Taxonomy" id="267375"/>
    <lineage>
        <taxon>Bacteria</taxon>
        <taxon>Pseudomonadati</taxon>
        <taxon>Pseudomonadota</taxon>
        <taxon>Gammaproteobacteria</taxon>
        <taxon>Alteromonadales</taxon>
        <taxon>Pseudoalteromonadaceae</taxon>
        <taxon>Pseudoalteromonas</taxon>
    </lineage>
</organism>
<gene>
    <name evidence="1" type="ORF">Q8W34_05750</name>
</gene>
<dbReference type="Proteomes" id="UP001177212">
    <property type="component" value="Unassembled WGS sequence"/>
</dbReference>